<feature type="domain" description="TadE-like" evidence="1">
    <location>
        <begin position="9"/>
        <end position="50"/>
    </location>
</feature>
<dbReference type="AlphaFoldDB" id="A0A6I3XD27"/>
<evidence type="ECO:0000259" key="1">
    <source>
        <dbReference type="Pfam" id="PF07811"/>
    </source>
</evidence>
<protein>
    <recommendedName>
        <fullName evidence="1">TadE-like domain-containing protein</fullName>
    </recommendedName>
</protein>
<reference evidence="2 3" key="1">
    <citation type="submission" date="2019-11" db="EMBL/GenBank/DDBJ databases">
        <title>Draft Genome Sequences of Six Type Strains of the Genus Massilia.</title>
        <authorList>
            <person name="Miess H."/>
            <person name="Frediansyah A."/>
            <person name="Goeker M."/>
            <person name="Gross H."/>
        </authorList>
    </citation>
    <scope>NUCLEOTIDE SEQUENCE [LARGE SCALE GENOMIC DNA]</scope>
    <source>
        <strain evidence="2 3">DSM 17513</strain>
    </source>
</reference>
<dbReference type="Pfam" id="PF07811">
    <property type="entry name" value="TadE"/>
    <property type="match status" value="1"/>
</dbReference>
<accession>A0A6I3XD27</accession>
<dbReference type="Proteomes" id="UP000431684">
    <property type="component" value="Unassembled WGS sequence"/>
</dbReference>
<proteinExistence type="predicted"/>
<comment type="caution">
    <text evidence="2">The sequence shown here is derived from an EMBL/GenBank/DDBJ whole genome shotgun (WGS) entry which is preliminary data.</text>
</comment>
<dbReference type="InterPro" id="IPR012495">
    <property type="entry name" value="TadE-like_dom"/>
</dbReference>
<evidence type="ECO:0000313" key="2">
    <source>
        <dbReference type="EMBL" id="MUI11451.1"/>
    </source>
</evidence>
<sequence length="193" mass="21274">MTPRIRQHGLAAVEFAMLLPLLLFLLFVMVDGGRALQANVIMVNLSREGANLVARGNTSLETGSQDIIYALMASAPPLDVNKRGMVYITRVMGTATGNVILDQYRWNDTARKLGYDISKYAPASRVYGCNAWLVALCADITSKNRPSSAIMQGKLDDGEVVYVVETFYKFDMLLTGSFNLPVFGPDLYSMTIF</sequence>
<dbReference type="EMBL" id="WNWM01000002">
    <property type="protein sequence ID" value="MUI11451.1"/>
    <property type="molecule type" value="Genomic_DNA"/>
</dbReference>
<organism evidence="2 3">
    <name type="scientific">Pseudoduganella dura</name>
    <dbReference type="NCBI Taxonomy" id="321982"/>
    <lineage>
        <taxon>Bacteria</taxon>
        <taxon>Pseudomonadati</taxon>
        <taxon>Pseudomonadota</taxon>
        <taxon>Betaproteobacteria</taxon>
        <taxon>Burkholderiales</taxon>
        <taxon>Oxalobacteraceae</taxon>
        <taxon>Telluria group</taxon>
        <taxon>Pseudoduganella</taxon>
    </lineage>
</organism>
<dbReference type="RefSeq" id="WP_155707502.1">
    <property type="nucleotide sequence ID" value="NZ_BMWU01000018.1"/>
</dbReference>
<name>A0A6I3XD27_9BURK</name>
<evidence type="ECO:0000313" key="3">
    <source>
        <dbReference type="Proteomes" id="UP000431684"/>
    </source>
</evidence>
<dbReference type="OrthoDB" id="5395663at2"/>
<gene>
    <name evidence="2" type="ORF">GJV26_02950</name>
</gene>
<keyword evidence="3" id="KW-1185">Reference proteome</keyword>